<dbReference type="InterPro" id="IPR036388">
    <property type="entry name" value="WH-like_DNA-bd_sf"/>
</dbReference>
<dbReference type="InterPro" id="IPR050707">
    <property type="entry name" value="HTH_MetabolicPath_Reg"/>
</dbReference>
<keyword evidence="7" id="KW-1185">Reference proteome</keyword>
<keyword evidence="1" id="KW-0805">Transcription regulation</keyword>
<evidence type="ECO:0000313" key="6">
    <source>
        <dbReference type="EMBL" id="MFC7189507.1"/>
    </source>
</evidence>
<dbReference type="InterPro" id="IPR005471">
    <property type="entry name" value="Tscrpt_reg_IclR_N"/>
</dbReference>
<dbReference type="SMART" id="SM00346">
    <property type="entry name" value="HTH_ICLR"/>
    <property type="match status" value="1"/>
</dbReference>
<dbReference type="SUPFAM" id="SSF46785">
    <property type="entry name" value="Winged helix' DNA-binding domain"/>
    <property type="match status" value="1"/>
</dbReference>
<dbReference type="InterPro" id="IPR014757">
    <property type="entry name" value="Tscrpt_reg_IclR_C"/>
</dbReference>
<sequence>MNETTESGKTIGAVERAFSIIETLRESGTMTVSEVAIARDIPTSTAHVHLKTLCSLGYIVKVDGAYRLGLRFLRDGGAIRQRQHIYQIAKNEIDGLAAETGEVANLGVEENGQRVLLYQSEGSKAVYDNAPIGEYTNMHWTALGKSLLAHLTHRRVDEIVDTYGLPSKTERTIGSREELIVALEDVRDRGYALEDEERREGIRSVAVPLRVDSSVVGAISVSGTKNRLNDDRIDNKLLELLYNAANIITVRYAYE</sequence>
<dbReference type="InterPro" id="IPR029016">
    <property type="entry name" value="GAF-like_dom_sf"/>
</dbReference>
<gene>
    <name evidence="6" type="ORF">ACFQL7_06350</name>
</gene>
<dbReference type="RefSeq" id="WP_264554920.1">
    <property type="nucleotide sequence ID" value="NZ_CP109979.1"/>
</dbReference>
<dbReference type="InterPro" id="IPR036390">
    <property type="entry name" value="WH_DNA-bd_sf"/>
</dbReference>
<dbReference type="EMBL" id="JBHTAX010000001">
    <property type="protein sequence ID" value="MFC7189507.1"/>
    <property type="molecule type" value="Genomic_DNA"/>
</dbReference>
<accession>A0ABD5YM44</accession>
<dbReference type="Proteomes" id="UP001596417">
    <property type="component" value="Unassembled WGS sequence"/>
</dbReference>
<evidence type="ECO:0000256" key="3">
    <source>
        <dbReference type="ARBA" id="ARBA00023163"/>
    </source>
</evidence>
<dbReference type="PROSITE" id="PS51078">
    <property type="entry name" value="ICLR_ED"/>
    <property type="match status" value="1"/>
</dbReference>
<keyword evidence="2" id="KW-0238">DNA-binding</keyword>
<organism evidence="6 7">
    <name type="scientific">Halocatena marina</name>
    <dbReference type="NCBI Taxonomy" id="2934937"/>
    <lineage>
        <taxon>Archaea</taxon>
        <taxon>Methanobacteriati</taxon>
        <taxon>Methanobacteriota</taxon>
        <taxon>Stenosarchaea group</taxon>
        <taxon>Halobacteria</taxon>
        <taxon>Halobacteriales</taxon>
        <taxon>Natronomonadaceae</taxon>
        <taxon>Halocatena</taxon>
    </lineage>
</organism>
<comment type="caution">
    <text evidence="6">The sequence shown here is derived from an EMBL/GenBank/DDBJ whole genome shotgun (WGS) entry which is preliminary data.</text>
</comment>
<dbReference type="Gene3D" id="3.30.450.40">
    <property type="match status" value="1"/>
</dbReference>
<dbReference type="Pfam" id="PF09339">
    <property type="entry name" value="HTH_IclR"/>
    <property type="match status" value="1"/>
</dbReference>
<dbReference type="AlphaFoldDB" id="A0ABD5YM44"/>
<evidence type="ECO:0000256" key="1">
    <source>
        <dbReference type="ARBA" id="ARBA00023015"/>
    </source>
</evidence>
<dbReference type="PROSITE" id="PS51077">
    <property type="entry name" value="HTH_ICLR"/>
    <property type="match status" value="1"/>
</dbReference>
<dbReference type="Gene3D" id="1.10.10.10">
    <property type="entry name" value="Winged helix-like DNA-binding domain superfamily/Winged helix DNA-binding domain"/>
    <property type="match status" value="1"/>
</dbReference>
<dbReference type="Pfam" id="PF01614">
    <property type="entry name" value="IclR_C"/>
    <property type="match status" value="1"/>
</dbReference>
<evidence type="ECO:0000313" key="7">
    <source>
        <dbReference type="Proteomes" id="UP001596417"/>
    </source>
</evidence>
<proteinExistence type="predicted"/>
<evidence type="ECO:0000259" key="4">
    <source>
        <dbReference type="PROSITE" id="PS51077"/>
    </source>
</evidence>
<dbReference type="PANTHER" id="PTHR30136">
    <property type="entry name" value="HELIX-TURN-HELIX TRANSCRIPTIONAL REGULATOR, ICLR FAMILY"/>
    <property type="match status" value="1"/>
</dbReference>
<dbReference type="GO" id="GO:0003677">
    <property type="term" value="F:DNA binding"/>
    <property type="evidence" value="ECO:0007669"/>
    <property type="project" value="UniProtKB-KW"/>
</dbReference>
<evidence type="ECO:0000259" key="5">
    <source>
        <dbReference type="PROSITE" id="PS51078"/>
    </source>
</evidence>
<keyword evidence="3" id="KW-0804">Transcription</keyword>
<protein>
    <submittedName>
        <fullName evidence="6">IclR family transcriptional regulator</fullName>
    </submittedName>
</protein>
<dbReference type="SUPFAM" id="SSF55781">
    <property type="entry name" value="GAF domain-like"/>
    <property type="match status" value="1"/>
</dbReference>
<name>A0ABD5YM44_9EURY</name>
<dbReference type="PANTHER" id="PTHR30136:SF35">
    <property type="entry name" value="HTH-TYPE TRANSCRIPTIONAL REGULATOR RV1719"/>
    <property type="match status" value="1"/>
</dbReference>
<feature type="domain" description="HTH iclR-type" evidence="4">
    <location>
        <begin position="11"/>
        <end position="70"/>
    </location>
</feature>
<dbReference type="GO" id="GO:0006355">
    <property type="term" value="P:regulation of DNA-templated transcription"/>
    <property type="evidence" value="ECO:0007669"/>
    <property type="project" value="UniProtKB-ARBA"/>
</dbReference>
<reference evidence="6 7" key="1">
    <citation type="journal article" date="2019" name="Int. J. Syst. Evol. Microbiol.">
        <title>The Global Catalogue of Microorganisms (GCM) 10K type strain sequencing project: providing services to taxonomists for standard genome sequencing and annotation.</title>
        <authorList>
            <consortium name="The Broad Institute Genomics Platform"/>
            <consortium name="The Broad Institute Genome Sequencing Center for Infectious Disease"/>
            <person name="Wu L."/>
            <person name="Ma J."/>
        </authorList>
    </citation>
    <scope>NUCLEOTIDE SEQUENCE [LARGE SCALE GENOMIC DNA]</scope>
    <source>
        <strain evidence="6 7">RDMS1</strain>
    </source>
</reference>
<dbReference type="GeneID" id="76199071"/>
<feature type="domain" description="IclR-ED" evidence="5">
    <location>
        <begin position="71"/>
        <end position="254"/>
    </location>
</feature>
<evidence type="ECO:0000256" key="2">
    <source>
        <dbReference type="ARBA" id="ARBA00023125"/>
    </source>
</evidence>